<dbReference type="InterPro" id="IPR004380">
    <property type="entry name" value="Asp_race"/>
</dbReference>
<comment type="caution">
    <text evidence="3">The sequence shown here is derived from an EMBL/GenBank/DDBJ whole genome shotgun (WGS) entry which is preliminary data.</text>
</comment>
<dbReference type="SUPFAM" id="SSF53681">
    <property type="entry name" value="Aspartate/glutamate racemase"/>
    <property type="match status" value="2"/>
</dbReference>
<dbReference type="PANTHER" id="PTHR21198">
    <property type="entry name" value="GLUTAMATE RACEMASE"/>
    <property type="match status" value="1"/>
</dbReference>
<protein>
    <submittedName>
        <fullName evidence="3">Amino acid racemase</fullName>
        <ecNumber evidence="3">5.1.1.-</ecNumber>
    </submittedName>
</protein>
<dbReference type="Proteomes" id="UP000649604">
    <property type="component" value="Unassembled WGS sequence"/>
</dbReference>
<evidence type="ECO:0000256" key="1">
    <source>
        <dbReference type="ARBA" id="ARBA00007847"/>
    </source>
</evidence>
<dbReference type="InterPro" id="IPR015942">
    <property type="entry name" value="Asp/Glu/hydantoin_racemase"/>
</dbReference>
<gene>
    <name evidence="3" type="ORF">GF339_17090</name>
</gene>
<dbReference type="AlphaFoldDB" id="A0A9D5JXU9"/>
<name>A0A9D5JXU9_9BACT</name>
<comment type="similarity">
    <text evidence="1">Belongs to the aspartate/glutamate racemases family.</text>
</comment>
<dbReference type="GO" id="GO:0047661">
    <property type="term" value="F:amino-acid racemase activity"/>
    <property type="evidence" value="ECO:0007669"/>
    <property type="project" value="InterPro"/>
</dbReference>
<organism evidence="3 4">
    <name type="scientific">candidate division KSB3 bacterium</name>
    <dbReference type="NCBI Taxonomy" id="2044937"/>
    <lineage>
        <taxon>Bacteria</taxon>
        <taxon>candidate division KSB3</taxon>
    </lineage>
</organism>
<keyword evidence="2 3" id="KW-0413">Isomerase</keyword>
<sequence length="236" mass="25327">MMKEHHEQFVGILGGMGPDATVTMFQQILRATPAQKDQEHLRILIYNNPKIPDRTAAICENGADPLPALIASAQLLEQAGVDLIVIPCVTAHYFYDGIQAALDIPVLNIVEETLAFAAAQHPDCQTLGLLSTLGTLRTGLFQRCAPAWQLSILTPPEHILQDYVMQAIYQIKAGVLSGEPTDRLTSAADQLIQAGAQAIIAGCTEIPLALTPSDIAVPLLDPLKILAQAVVKRAKA</sequence>
<dbReference type="InterPro" id="IPR001920">
    <property type="entry name" value="Asp/Glu_race"/>
</dbReference>
<accession>A0A9D5JXU9</accession>
<dbReference type="EC" id="5.1.1.-" evidence="3"/>
<reference evidence="3" key="1">
    <citation type="submission" date="2019-11" db="EMBL/GenBank/DDBJ databases">
        <title>Microbial mats filling the niche in hypersaline microbial mats.</title>
        <authorList>
            <person name="Wong H.L."/>
            <person name="Macleod F.I."/>
            <person name="White R.A. III"/>
            <person name="Burns B.P."/>
        </authorList>
    </citation>
    <scope>NUCLEOTIDE SEQUENCE</scope>
    <source>
        <strain evidence="3">Rbin_158</strain>
    </source>
</reference>
<evidence type="ECO:0000256" key="2">
    <source>
        <dbReference type="ARBA" id="ARBA00023235"/>
    </source>
</evidence>
<dbReference type="Pfam" id="PF01177">
    <property type="entry name" value="Asp_Glu_race"/>
    <property type="match status" value="1"/>
</dbReference>
<dbReference type="NCBIfam" id="TIGR00035">
    <property type="entry name" value="asp_race"/>
    <property type="match status" value="1"/>
</dbReference>
<evidence type="ECO:0000313" key="4">
    <source>
        <dbReference type="Proteomes" id="UP000649604"/>
    </source>
</evidence>
<proteinExistence type="inferred from homology"/>
<dbReference type="Gene3D" id="3.40.50.1860">
    <property type="match status" value="2"/>
</dbReference>
<evidence type="ECO:0000313" key="3">
    <source>
        <dbReference type="EMBL" id="MBD3326304.1"/>
    </source>
</evidence>
<dbReference type="PANTHER" id="PTHR21198:SF7">
    <property type="entry name" value="ASPARTATE-GLUTAMATE RACEMASE FAMILY"/>
    <property type="match status" value="1"/>
</dbReference>
<dbReference type="EMBL" id="WJJP01000558">
    <property type="protein sequence ID" value="MBD3326304.1"/>
    <property type="molecule type" value="Genomic_DNA"/>
</dbReference>